<protein>
    <recommendedName>
        <fullName evidence="3">DUF3558 domain-containing protein</fullName>
    </recommendedName>
</protein>
<evidence type="ECO:0000313" key="1">
    <source>
        <dbReference type="EMBL" id="EHY89988.1"/>
    </source>
</evidence>
<name>H8GES7_9PSEU</name>
<evidence type="ECO:0000313" key="2">
    <source>
        <dbReference type="Proteomes" id="UP000004705"/>
    </source>
</evidence>
<sequence length="198" mass="20817">MPLTVTALVAGCSSTPGDAAPVVPSTSLDSRPLSTALQAPTVPKVDVPLTLEPFLADPCVSLTDDQVIEYLGNPAETELGTENSSGPSCSWYSGMRSNAQISITYPRLTDEGLTAIYRNRDVHAFFDEAEPVNGYPAVSYGGVDNRDEGECLITVGTSDSDYVNIDVYLGDGSVGRVDPCDAAHEVATAVIDNIKATN</sequence>
<dbReference type="Pfam" id="PF12079">
    <property type="entry name" value="DUF3558"/>
    <property type="match status" value="1"/>
</dbReference>
<dbReference type="InterPro" id="IPR024520">
    <property type="entry name" value="DUF3558"/>
</dbReference>
<gene>
    <name evidence="1" type="ORF">SacazDRAFT_03106</name>
</gene>
<dbReference type="Proteomes" id="UP000004705">
    <property type="component" value="Chromosome"/>
</dbReference>
<dbReference type="EMBL" id="CM001466">
    <property type="protein sequence ID" value="EHY89988.1"/>
    <property type="molecule type" value="Genomic_DNA"/>
</dbReference>
<keyword evidence="2" id="KW-1185">Reference proteome</keyword>
<dbReference type="AlphaFoldDB" id="H8GES7"/>
<accession>H8GES7</accession>
<dbReference type="HOGENOM" id="CLU_097940_1_0_11"/>
<evidence type="ECO:0008006" key="3">
    <source>
        <dbReference type="Google" id="ProtNLM"/>
    </source>
</evidence>
<organism evidence="1 2">
    <name type="scientific">Saccharomonospora azurea NA-128</name>
    <dbReference type="NCBI Taxonomy" id="882081"/>
    <lineage>
        <taxon>Bacteria</taxon>
        <taxon>Bacillati</taxon>
        <taxon>Actinomycetota</taxon>
        <taxon>Actinomycetes</taxon>
        <taxon>Pseudonocardiales</taxon>
        <taxon>Pseudonocardiaceae</taxon>
        <taxon>Saccharomonospora</taxon>
    </lineage>
</organism>
<reference evidence="1 2" key="1">
    <citation type="journal article" date="2012" name="Stand. Genomic Sci.">
        <title>Genome sequence of the soil bacterium Saccharomonospora azurea type strain (NA-128(T)).</title>
        <authorList>
            <person name="Klenk H.P."/>
            <person name="Held B."/>
            <person name="Lucas S."/>
            <person name="Lapidus A."/>
            <person name="Copeland A."/>
            <person name="Hammon N."/>
            <person name="Pitluck S."/>
            <person name="Goodwin L.A."/>
            <person name="Han C."/>
            <person name="Tapia R."/>
            <person name="Brambilla E.M."/>
            <person name="Potter G."/>
            <person name="Land M."/>
            <person name="Ivanova N."/>
            <person name="Rohde M."/>
            <person name="Goker M."/>
            <person name="Detter J.C."/>
            <person name="Kyrpides N.C."/>
            <person name="Woyke T."/>
        </authorList>
    </citation>
    <scope>NUCLEOTIDE SEQUENCE [LARGE SCALE GENOMIC DNA]</scope>
    <source>
        <strain evidence="1 2">NA-128</strain>
    </source>
</reference>
<proteinExistence type="predicted"/>